<keyword evidence="3" id="KW-0235">DNA replication</keyword>
<dbReference type="PANTHER" id="PTHR12708:SF0">
    <property type="entry name" value="DNA POLYMERASE EPSILON SUBUNIT 2"/>
    <property type="match status" value="1"/>
</dbReference>
<gene>
    <name evidence="8" type="ORF">NQ318_013286</name>
</gene>
<evidence type="ECO:0000256" key="6">
    <source>
        <dbReference type="ARBA" id="ARBA00032930"/>
    </source>
</evidence>
<feature type="domain" description="DNA polymerase alpha/delta/epsilon subunit B" evidence="7">
    <location>
        <begin position="47"/>
        <end position="181"/>
    </location>
</feature>
<reference evidence="8" key="1">
    <citation type="journal article" date="2023" name="Insect Mol. Biol.">
        <title>Genome sequencing provides insights into the evolution of gene families encoding plant cell wall-degrading enzymes in longhorned beetles.</title>
        <authorList>
            <person name="Shin N.R."/>
            <person name="Okamura Y."/>
            <person name="Kirsch R."/>
            <person name="Pauchet Y."/>
        </authorList>
    </citation>
    <scope>NUCLEOTIDE SEQUENCE</scope>
    <source>
        <strain evidence="8">AMC_N1</strain>
    </source>
</reference>
<dbReference type="GO" id="GO:0006261">
    <property type="term" value="P:DNA-templated DNA replication"/>
    <property type="evidence" value="ECO:0007669"/>
    <property type="project" value="InterPro"/>
</dbReference>
<evidence type="ECO:0000256" key="2">
    <source>
        <dbReference type="ARBA" id="ARBA00009560"/>
    </source>
</evidence>
<dbReference type="EMBL" id="JAPWTK010000347">
    <property type="protein sequence ID" value="KAJ8941950.1"/>
    <property type="molecule type" value="Genomic_DNA"/>
</dbReference>
<protein>
    <recommendedName>
        <fullName evidence="6">DNA polymerase II subunit 2</fullName>
    </recommendedName>
</protein>
<sequence>MSDRKKLNKKVRLSRGGNRTTSAEHGIIFEKLETLFDGMQASPPIAFYPNIVSASQFVFVPGLTDPCTPHIVPRLPLPTYVTSDMTRLVPKSIFTTNPCRLQYCTREIVLFRADLVPKLLQGTLYKPSKGEIAHCVKRTVISQGHLSPLPLNALTVHWDFDYCLRLYPLPDLVVIGDRTEAYSGEYKECQVLNPGSFCNNGFQFNAYTPFSNSIDECVL</sequence>
<dbReference type="PANTHER" id="PTHR12708">
    <property type="entry name" value="DNA POLYMERASE EPSILON SUBUNIT B"/>
    <property type="match status" value="1"/>
</dbReference>
<comment type="caution">
    <text evidence="8">The sequence shown here is derived from an EMBL/GenBank/DDBJ whole genome shotgun (WGS) entry which is preliminary data.</text>
</comment>
<dbReference type="AlphaFoldDB" id="A0AAV8XSU7"/>
<evidence type="ECO:0000256" key="5">
    <source>
        <dbReference type="ARBA" id="ARBA00023242"/>
    </source>
</evidence>
<evidence type="ECO:0000313" key="9">
    <source>
        <dbReference type="Proteomes" id="UP001162162"/>
    </source>
</evidence>
<name>A0AAV8XSU7_9CUCU</name>
<dbReference type="Proteomes" id="UP001162162">
    <property type="component" value="Unassembled WGS sequence"/>
</dbReference>
<keyword evidence="4" id="KW-0238">DNA-binding</keyword>
<keyword evidence="5" id="KW-0539">Nucleus</keyword>
<dbReference type="GO" id="GO:0042276">
    <property type="term" value="P:error-prone translesion synthesis"/>
    <property type="evidence" value="ECO:0007669"/>
    <property type="project" value="TreeGrafter"/>
</dbReference>
<dbReference type="GO" id="GO:0008622">
    <property type="term" value="C:epsilon DNA polymerase complex"/>
    <property type="evidence" value="ECO:0007669"/>
    <property type="project" value="InterPro"/>
</dbReference>
<evidence type="ECO:0000256" key="4">
    <source>
        <dbReference type="ARBA" id="ARBA00023125"/>
    </source>
</evidence>
<comment type="similarity">
    <text evidence="2">Belongs to the DNA polymerase epsilon subunit B family.</text>
</comment>
<dbReference type="GO" id="GO:0003677">
    <property type="term" value="F:DNA binding"/>
    <property type="evidence" value="ECO:0007669"/>
    <property type="project" value="UniProtKB-KW"/>
</dbReference>
<keyword evidence="9" id="KW-1185">Reference proteome</keyword>
<organism evidence="8 9">
    <name type="scientific">Aromia moschata</name>
    <dbReference type="NCBI Taxonomy" id="1265417"/>
    <lineage>
        <taxon>Eukaryota</taxon>
        <taxon>Metazoa</taxon>
        <taxon>Ecdysozoa</taxon>
        <taxon>Arthropoda</taxon>
        <taxon>Hexapoda</taxon>
        <taxon>Insecta</taxon>
        <taxon>Pterygota</taxon>
        <taxon>Neoptera</taxon>
        <taxon>Endopterygota</taxon>
        <taxon>Coleoptera</taxon>
        <taxon>Polyphaga</taxon>
        <taxon>Cucujiformia</taxon>
        <taxon>Chrysomeloidea</taxon>
        <taxon>Cerambycidae</taxon>
        <taxon>Cerambycinae</taxon>
        <taxon>Callichromatini</taxon>
        <taxon>Aromia</taxon>
    </lineage>
</organism>
<evidence type="ECO:0000256" key="1">
    <source>
        <dbReference type="ARBA" id="ARBA00004123"/>
    </source>
</evidence>
<dbReference type="InterPro" id="IPR007185">
    <property type="entry name" value="DNA_pol_a/d/e_bsu"/>
</dbReference>
<proteinExistence type="inferred from homology"/>
<evidence type="ECO:0000313" key="8">
    <source>
        <dbReference type="EMBL" id="KAJ8941950.1"/>
    </source>
</evidence>
<accession>A0AAV8XSU7</accession>
<comment type="subcellular location">
    <subcellularLocation>
        <location evidence="1">Nucleus</location>
    </subcellularLocation>
</comment>
<dbReference type="InterPro" id="IPR016266">
    <property type="entry name" value="POLE2"/>
</dbReference>
<evidence type="ECO:0000259" key="7">
    <source>
        <dbReference type="Pfam" id="PF04042"/>
    </source>
</evidence>
<dbReference type="Pfam" id="PF04042">
    <property type="entry name" value="DNA_pol_E_B"/>
    <property type="match status" value="1"/>
</dbReference>
<evidence type="ECO:0000256" key="3">
    <source>
        <dbReference type="ARBA" id="ARBA00022705"/>
    </source>
</evidence>